<comment type="caution">
    <text evidence="2">The sequence shown here is derived from an EMBL/GenBank/DDBJ whole genome shotgun (WGS) entry which is preliminary data.</text>
</comment>
<dbReference type="Pfam" id="PF17667">
    <property type="entry name" value="Pkinase_fungal"/>
    <property type="match status" value="1"/>
</dbReference>
<dbReference type="PANTHER" id="PTHR38248">
    <property type="entry name" value="FUNK1 6"/>
    <property type="match status" value="1"/>
</dbReference>
<gene>
    <name evidence="2" type="ORF">B0F90DRAFT_1835920</name>
</gene>
<name>A0AAD4LYL4_9AGAM</name>
<sequence length="151" mass="17161">MGGDVPLSPKHSNVSLFAPQRTRTQDYLQGSEGGHDWCPGRPSVNPFVHYRLVLETLGRPLNRFKSTRQLCEVIRDAIIGKKYHFLLGDGMLHRDVSAGNILIGEDGRGILIDWDLSKRVTKGDYMQGTWQFYRYGACLTLHVDHMKFLTT</sequence>
<dbReference type="InterPro" id="IPR040976">
    <property type="entry name" value="Pkinase_fungal"/>
</dbReference>
<feature type="domain" description="Fungal-type protein kinase" evidence="1">
    <location>
        <begin position="35"/>
        <end position="133"/>
    </location>
</feature>
<protein>
    <recommendedName>
        <fullName evidence="1">Fungal-type protein kinase domain-containing protein</fullName>
    </recommendedName>
</protein>
<dbReference type="GO" id="GO:0004672">
    <property type="term" value="F:protein kinase activity"/>
    <property type="evidence" value="ECO:0007669"/>
    <property type="project" value="InterPro"/>
</dbReference>
<evidence type="ECO:0000313" key="2">
    <source>
        <dbReference type="EMBL" id="KAI0292950.1"/>
    </source>
</evidence>
<keyword evidence="3" id="KW-1185">Reference proteome</keyword>
<evidence type="ECO:0000313" key="3">
    <source>
        <dbReference type="Proteomes" id="UP001203297"/>
    </source>
</evidence>
<dbReference type="SUPFAM" id="SSF56112">
    <property type="entry name" value="Protein kinase-like (PK-like)"/>
    <property type="match status" value="1"/>
</dbReference>
<dbReference type="InterPro" id="IPR008266">
    <property type="entry name" value="Tyr_kinase_AS"/>
</dbReference>
<dbReference type="InterPro" id="IPR011009">
    <property type="entry name" value="Kinase-like_dom_sf"/>
</dbReference>
<dbReference type="PROSITE" id="PS00109">
    <property type="entry name" value="PROTEIN_KINASE_TYR"/>
    <property type="match status" value="1"/>
</dbReference>
<evidence type="ECO:0000259" key="1">
    <source>
        <dbReference type="Pfam" id="PF17667"/>
    </source>
</evidence>
<dbReference type="Proteomes" id="UP001203297">
    <property type="component" value="Unassembled WGS sequence"/>
</dbReference>
<proteinExistence type="predicted"/>
<organism evidence="2 3">
    <name type="scientific">Multifurca ochricompacta</name>
    <dbReference type="NCBI Taxonomy" id="376703"/>
    <lineage>
        <taxon>Eukaryota</taxon>
        <taxon>Fungi</taxon>
        <taxon>Dikarya</taxon>
        <taxon>Basidiomycota</taxon>
        <taxon>Agaricomycotina</taxon>
        <taxon>Agaricomycetes</taxon>
        <taxon>Russulales</taxon>
        <taxon>Russulaceae</taxon>
        <taxon>Multifurca</taxon>
    </lineage>
</organism>
<reference evidence="2" key="1">
    <citation type="journal article" date="2022" name="New Phytol.">
        <title>Evolutionary transition to the ectomycorrhizal habit in the genomes of a hyperdiverse lineage of mushroom-forming fungi.</title>
        <authorList>
            <person name="Looney B."/>
            <person name="Miyauchi S."/>
            <person name="Morin E."/>
            <person name="Drula E."/>
            <person name="Courty P.E."/>
            <person name="Kohler A."/>
            <person name="Kuo A."/>
            <person name="LaButti K."/>
            <person name="Pangilinan J."/>
            <person name="Lipzen A."/>
            <person name="Riley R."/>
            <person name="Andreopoulos W."/>
            <person name="He G."/>
            <person name="Johnson J."/>
            <person name="Nolan M."/>
            <person name="Tritt A."/>
            <person name="Barry K.W."/>
            <person name="Grigoriev I.V."/>
            <person name="Nagy L.G."/>
            <person name="Hibbett D."/>
            <person name="Henrissat B."/>
            <person name="Matheny P.B."/>
            <person name="Labbe J."/>
            <person name="Martin F.M."/>
        </authorList>
    </citation>
    <scope>NUCLEOTIDE SEQUENCE</scope>
    <source>
        <strain evidence="2">BPL690</strain>
    </source>
</reference>
<dbReference type="AlphaFoldDB" id="A0AAD4LYL4"/>
<dbReference type="PANTHER" id="PTHR38248:SF2">
    <property type="entry name" value="FUNK1 11"/>
    <property type="match status" value="1"/>
</dbReference>
<accession>A0AAD4LYL4</accession>
<dbReference type="Gene3D" id="1.10.510.10">
    <property type="entry name" value="Transferase(Phosphotransferase) domain 1"/>
    <property type="match status" value="1"/>
</dbReference>
<dbReference type="EMBL" id="WTXG01000108">
    <property type="protein sequence ID" value="KAI0292950.1"/>
    <property type="molecule type" value="Genomic_DNA"/>
</dbReference>